<dbReference type="Gene3D" id="3.40.430.10">
    <property type="entry name" value="Dihydrofolate Reductase, subunit A"/>
    <property type="match status" value="1"/>
</dbReference>
<dbReference type="PANTHER" id="PTHR38011:SF11">
    <property type="entry name" value="2,5-DIAMINO-6-RIBOSYLAMINO-4(3H)-PYRIMIDINONE 5'-PHOSPHATE REDUCTASE"/>
    <property type="match status" value="1"/>
</dbReference>
<sequence>MSRVVVVNFLSLDGVMQSVLSPEEDPDGGFAAGGWVSPHIDDTVAGVMADVTTKAGALLLGRRTYEIFAAQWPYADDTEPAVAAMNRIPKYVASRTISSGPWNDTRVLGADVPAEVADLRSRPGGDIVVFGSGQLIQTLIEHSLVDEYRLLVFPLVIGSGKRMFREGGAPANLRLVDTLTSGSGVVIATYHPATAPGQERS</sequence>
<dbReference type="InterPro" id="IPR002734">
    <property type="entry name" value="RibDG_C"/>
</dbReference>
<evidence type="ECO:0000313" key="3">
    <source>
        <dbReference type="Proteomes" id="UP000638648"/>
    </source>
</evidence>
<dbReference type="Pfam" id="PF01872">
    <property type="entry name" value="RibD_C"/>
    <property type="match status" value="1"/>
</dbReference>
<reference evidence="2" key="1">
    <citation type="submission" date="2020-10" db="EMBL/GenBank/DDBJ databases">
        <title>Sequencing the genomes of 1000 actinobacteria strains.</title>
        <authorList>
            <person name="Klenk H.-P."/>
        </authorList>
    </citation>
    <scope>NUCLEOTIDE SEQUENCE</scope>
    <source>
        <strain evidence="2">DSM 45354</strain>
    </source>
</reference>
<name>A0A927RHK1_9ACTN</name>
<dbReference type="EMBL" id="JADBEM010000001">
    <property type="protein sequence ID" value="MBE1605281.1"/>
    <property type="molecule type" value="Genomic_DNA"/>
</dbReference>
<accession>A0A927RHK1</accession>
<protein>
    <submittedName>
        <fullName evidence="2">Dihydrofolate reductase</fullName>
    </submittedName>
</protein>
<evidence type="ECO:0000259" key="1">
    <source>
        <dbReference type="Pfam" id="PF01872"/>
    </source>
</evidence>
<gene>
    <name evidence="2" type="ORF">HEB94_002129</name>
</gene>
<dbReference type="AlphaFoldDB" id="A0A927RHK1"/>
<feature type="domain" description="Bacterial bifunctional deaminase-reductase C-terminal" evidence="1">
    <location>
        <begin position="8"/>
        <end position="186"/>
    </location>
</feature>
<dbReference type="RefSeq" id="WP_192749646.1">
    <property type="nucleotide sequence ID" value="NZ_BAABJL010000133.1"/>
</dbReference>
<dbReference type="GO" id="GO:0009231">
    <property type="term" value="P:riboflavin biosynthetic process"/>
    <property type="evidence" value="ECO:0007669"/>
    <property type="project" value="InterPro"/>
</dbReference>
<dbReference type="PANTHER" id="PTHR38011">
    <property type="entry name" value="DIHYDROFOLATE REDUCTASE FAMILY PROTEIN (AFU_ORTHOLOGUE AFUA_8G06820)"/>
    <property type="match status" value="1"/>
</dbReference>
<proteinExistence type="predicted"/>
<organism evidence="2 3">
    <name type="scientific">Actinopolymorpha pittospori</name>
    <dbReference type="NCBI Taxonomy" id="648752"/>
    <lineage>
        <taxon>Bacteria</taxon>
        <taxon>Bacillati</taxon>
        <taxon>Actinomycetota</taxon>
        <taxon>Actinomycetes</taxon>
        <taxon>Propionibacteriales</taxon>
        <taxon>Actinopolymorphaceae</taxon>
        <taxon>Actinopolymorpha</taxon>
    </lineage>
</organism>
<dbReference type="InterPro" id="IPR024072">
    <property type="entry name" value="DHFR-like_dom_sf"/>
</dbReference>
<dbReference type="SUPFAM" id="SSF53597">
    <property type="entry name" value="Dihydrofolate reductase-like"/>
    <property type="match status" value="1"/>
</dbReference>
<dbReference type="InterPro" id="IPR050765">
    <property type="entry name" value="Riboflavin_Biosynth_HTPR"/>
</dbReference>
<comment type="caution">
    <text evidence="2">The sequence shown here is derived from an EMBL/GenBank/DDBJ whole genome shotgun (WGS) entry which is preliminary data.</text>
</comment>
<keyword evidence="3" id="KW-1185">Reference proteome</keyword>
<dbReference type="Proteomes" id="UP000638648">
    <property type="component" value="Unassembled WGS sequence"/>
</dbReference>
<evidence type="ECO:0000313" key="2">
    <source>
        <dbReference type="EMBL" id="MBE1605281.1"/>
    </source>
</evidence>
<dbReference type="GO" id="GO:0008703">
    <property type="term" value="F:5-amino-6-(5-phosphoribosylamino)uracil reductase activity"/>
    <property type="evidence" value="ECO:0007669"/>
    <property type="project" value="InterPro"/>
</dbReference>